<evidence type="ECO:0000256" key="1">
    <source>
        <dbReference type="ARBA" id="ARBA00004481"/>
    </source>
</evidence>
<comment type="subcellular location">
    <subcellularLocation>
        <location evidence="2">Cytoplasm</location>
    </subcellularLocation>
    <subcellularLocation>
        <location evidence="1">Endosome membrane</location>
        <topology evidence="1">Peripheral membrane protein</topology>
    </subcellularLocation>
</comment>
<dbReference type="InterPro" id="IPR041212">
    <property type="entry name" value="Vta1_C"/>
</dbReference>
<dbReference type="Gene3D" id="1.20.5.420">
    <property type="entry name" value="Immunoglobulin FC, subunit C"/>
    <property type="match status" value="1"/>
</dbReference>
<dbReference type="PANTHER" id="PTHR46009:SF1">
    <property type="entry name" value="VACUOLAR PROTEIN SORTING-ASSOCIATED PROTEIN VTA1 HOMOLOG"/>
    <property type="match status" value="1"/>
</dbReference>
<organism evidence="12 13">
    <name type="scientific">Chlamydomonas incerta</name>
    <dbReference type="NCBI Taxonomy" id="51695"/>
    <lineage>
        <taxon>Eukaryota</taxon>
        <taxon>Viridiplantae</taxon>
        <taxon>Chlorophyta</taxon>
        <taxon>core chlorophytes</taxon>
        <taxon>Chlorophyceae</taxon>
        <taxon>CS clade</taxon>
        <taxon>Chlamydomonadales</taxon>
        <taxon>Chlamydomonadaceae</taxon>
        <taxon>Chlamydomonas</taxon>
    </lineage>
</organism>
<dbReference type="AlphaFoldDB" id="A0A835W798"/>
<sequence length="629" mass="63717">MAAPVDLEEQKKMILPFMQRAQEIQAADPKVAYYCRLYAVEQAMKLTHRAKEVNSLLVATLNQLEKDKAKLELDPAADRIHCLGFALRIFDNADRVDRAGRATERTSKAFYAASVFIEILNQFEGEGGVDAELFDKQRYCAWRAAEIRKALREGRQPTPPPAATPPPPAAGTGPDGSSGGAGGGSGGGGLDDLPPASGSSDWAYRSAAPTAPPPPPPGPAYAPDVHMPPPPPPPSASDFSFAALPLTPPAASSASSSYSSGSAPPSAPLFGSPPGSGGGAGGGGGGGARFWPGARVLVRADESEGLSALSLSDHSSGDHQAQQGTVGQVLTRPDGGTSYKVALRDRLVELRDEEAVPALGEGQAVALYRGARPGGPLGPATPVAVVLINDASWPPTYLVKTQDGDELAASASQLGPPLPAAAAAAAGPPSTSGGPGSISTALPPPPPLPPADLLGGHYVGGPASASTSTSSNRSAAAPPPPPPHYQQPPPPPSGPPSSSSAYPSMSGDGSYGAPPGPSAPPPPQPYGYGAPPSAPSAPPPPSWPGAQHSAPAAPAPAPPAPAPAAATYSLPPGYKPPLTVITEAQKAAKYAVSALSFEDVHTAVRYLNDALRLLTTQQQPPQQHAPGRR</sequence>
<dbReference type="GO" id="GO:0005771">
    <property type="term" value="C:multivesicular body"/>
    <property type="evidence" value="ECO:0007669"/>
    <property type="project" value="TreeGrafter"/>
</dbReference>
<feature type="compositionally biased region" description="Gly residues" evidence="9">
    <location>
        <begin position="274"/>
        <end position="288"/>
    </location>
</feature>
<evidence type="ECO:0000259" key="11">
    <source>
        <dbReference type="Pfam" id="PF18097"/>
    </source>
</evidence>
<evidence type="ECO:0000313" key="12">
    <source>
        <dbReference type="EMBL" id="KAG2439993.1"/>
    </source>
</evidence>
<dbReference type="InterPro" id="IPR023175">
    <property type="entry name" value="Vta1/CALS_N_sf"/>
</dbReference>
<feature type="compositionally biased region" description="Pro residues" evidence="9">
    <location>
        <begin position="210"/>
        <end position="235"/>
    </location>
</feature>
<feature type="compositionally biased region" description="Pro residues" evidence="9">
    <location>
        <begin position="477"/>
        <end position="495"/>
    </location>
</feature>
<feature type="compositionally biased region" description="Pro residues" evidence="9">
    <location>
        <begin position="514"/>
        <end position="525"/>
    </location>
</feature>
<feature type="region of interest" description="Disordered" evidence="9">
    <location>
        <begin position="152"/>
        <end position="291"/>
    </location>
</feature>
<gene>
    <name evidence="12" type="ORF">HXX76_004110</name>
</gene>
<feature type="compositionally biased region" description="Pro residues" evidence="9">
    <location>
        <begin position="157"/>
        <end position="169"/>
    </location>
</feature>
<dbReference type="Pfam" id="PF04652">
    <property type="entry name" value="Vta1"/>
    <property type="match status" value="1"/>
</dbReference>
<feature type="region of interest" description="Disordered" evidence="9">
    <location>
        <begin position="303"/>
        <end position="336"/>
    </location>
</feature>
<keyword evidence="8" id="KW-0472">Membrane</keyword>
<dbReference type="PANTHER" id="PTHR46009">
    <property type="entry name" value="VACUOLAR PROTEIN SORTING-ASSOCIATED PROTEIN VTA1 HOMOLOG"/>
    <property type="match status" value="1"/>
</dbReference>
<evidence type="ECO:0000256" key="6">
    <source>
        <dbReference type="ARBA" id="ARBA00022753"/>
    </source>
</evidence>
<feature type="domain" description="Vta1/callose synthase N-terminal" evidence="10">
    <location>
        <begin position="14"/>
        <end position="153"/>
    </location>
</feature>
<comment type="similarity">
    <text evidence="3">Belongs to the VTA1 family.</text>
</comment>
<keyword evidence="7" id="KW-0653">Protein transport</keyword>
<comment type="caution">
    <text evidence="12">The sequence shown here is derived from an EMBL/GenBank/DDBJ whole genome shotgun (WGS) entry which is preliminary data.</text>
</comment>
<dbReference type="GO" id="GO:0032511">
    <property type="term" value="P:late endosome to vacuole transport via multivesicular body sorting pathway"/>
    <property type="evidence" value="ECO:0007669"/>
    <property type="project" value="InterPro"/>
</dbReference>
<dbReference type="Pfam" id="PF18097">
    <property type="entry name" value="Vta1_C"/>
    <property type="match status" value="1"/>
</dbReference>
<evidence type="ECO:0000256" key="4">
    <source>
        <dbReference type="ARBA" id="ARBA00022448"/>
    </source>
</evidence>
<keyword evidence="13" id="KW-1185">Reference proteome</keyword>
<feature type="compositionally biased region" description="Low complexity" evidence="9">
    <location>
        <begin position="239"/>
        <end position="273"/>
    </location>
</feature>
<feature type="compositionally biased region" description="Gly residues" evidence="9">
    <location>
        <begin position="173"/>
        <end position="190"/>
    </location>
</feature>
<dbReference type="InterPro" id="IPR039431">
    <property type="entry name" value="Vta1/CALS_N"/>
</dbReference>
<reference evidence="12" key="1">
    <citation type="journal article" date="2020" name="bioRxiv">
        <title>Comparative genomics of Chlamydomonas.</title>
        <authorList>
            <person name="Craig R.J."/>
            <person name="Hasan A.R."/>
            <person name="Ness R.W."/>
            <person name="Keightley P.D."/>
        </authorList>
    </citation>
    <scope>NUCLEOTIDE SEQUENCE</scope>
    <source>
        <strain evidence="12">SAG 7.73</strain>
    </source>
</reference>
<protein>
    <submittedName>
        <fullName evidence="12">Uncharacterized protein</fullName>
    </submittedName>
</protein>
<dbReference type="GO" id="GO:0015031">
    <property type="term" value="P:protein transport"/>
    <property type="evidence" value="ECO:0007669"/>
    <property type="project" value="UniProtKB-KW"/>
</dbReference>
<feature type="compositionally biased region" description="Pro residues" evidence="9">
    <location>
        <begin position="532"/>
        <end position="543"/>
    </location>
</feature>
<feature type="compositionally biased region" description="Polar residues" evidence="9">
    <location>
        <begin position="309"/>
        <end position="328"/>
    </location>
</feature>
<proteinExistence type="inferred from homology"/>
<feature type="compositionally biased region" description="Low complexity" evidence="9">
    <location>
        <begin position="408"/>
        <end position="441"/>
    </location>
</feature>
<keyword evidence="4" id="KW-0813">Transport</keyword>
<evidence type="ECO:0000256" key="7">
    <source>
        <dbReference type="ARBA" id="ARBA00022927"/>
    </source>
</evidence>
<feature type="region of interest" description="Disordered" evidence="9">
    <location>
        <begin position="408"/>
        <end position="577"/>
    </location>
</feature>
<keyword evidence="5" id="KW-0963">Cytoplasm</keyword>
<evidence type="ECO:0000256" key="8">
    <source>
        <dbReference type="ARBA" id="ARBA00023136"/>
    </source>
</evidence>
<evidence type="ECO:0000259" key="10">
    <source>
        <dbReference type="Pfam" id="PF04652"/>
    </source>
</evidence>
<accession>A0A835W798</accession>
<dbReference type="Gene3D" id="1.25.40.270">
    <property type="entry name" value="Vacuolar protein sorting-associated protein vta1"/>
    <property type="match status" value="1"/>
</dbReference>
<feature type="domain" description="Vta1 C-terminal" evidence="11">
    <location>
        <begin position="581"/>
        <end position="615"/>
    </location>
</feature>
<keyword evidence="6" id="KW-0967">Endosome</keyword>
<dbReference type="EMBL" id="JAEHOC010000007">
    <property type="protein sequence ID" value="KAG2439993.1"/>
    <property type="molecule type" value="Genomic_DNA"/>
</dbReference>
<feature type="compositionally biased region" description="Pro residues" evidence="9">
    <location>
        <begin position="553"/>
        <end position="562"/>
    </location>
</feature>
<dbReference type="OrthoDB" id="391137at2759"/>
<dbReference type="Proteomes" id="UP000650467">
    <property type="component" value="Unassembled WGS sequence"/>
</dbReference>
<feature type="compositionally biased region" description="Low complexity" evidence="9">
    <location>
        <begin position="496"/>
        <end position="513"/>
    </location>
</feature>
<dbReference type="InterPro" id="IPR044538">
    <property type="entry name" value="Vta1-like"/>
</dbReference>
<evidence type="ECO:0000256" key="2">
    <source>
        <dbReference type="ARBA" id="ARBA00004496"/>
    </source>
</evidence>
<feature type="compositionally biased region" description="Low complexity" evidence="9">
    <location>
        <begin position="462"/>
        <end position="476"/>
    </location>
</feature>
<dbReference type="GO" id="GO:0010008">
    <property type="term" value="C:endosome membrane"/>
    <property type="evidence" value="ECO:0007669"/>
    <property type="project" value="UniProtKB-SubCell"/>
</dbReference>
<evidence type="ECO:0000313" key="13">
    <source>
        <dbReference type="Proteomes" id="UP000650467"/>
    </source>
</evidence>
<evidence type="ECO:0000256" key="3">
    <source>
        <dbReference type="ARBA" id="ARBA00007895"/>
    </source>
</evidence>
<evidence type="ECO:0000256" key="9">
    <source>
        <dbReference type="SAM" id="MobiDB-lite"/>
    </source>
</evidence>
<evidence type="ECO:0000256" key="5">
    <source>
        <dbReference type="ARBA" id="ARBA00022490"/>
    </source>
</evidence>
<name>A0A835W798_CHLIN</name>